<organism evidence="5">
    <name type="scientific">Scylla olivacea</name>
    <name type="common">Orange mud crab</name>
    <name type="synonym">Cancer olivacea</name>
    <dbReference type="NCBI Taxonomy" id="85551"/>
    <lineage>
        <taxon>Eukaryota</taxon>
        <taxon>Metazoa</taxon>
        <taxon>Ecdysozoa</taxon>
        <taxon>Arthropoda</taxon>
        <taxon>Crustacea</taxon>
        <taxon>Multicrustacea</taxon>
        <taxon>Malacostraca</taxon>
        <taxon>Eumalacostraca</taxon>
        <taxon>Eucarida</taxon>
        <taxon>Decapoda</taxon>
        <taxon>Pleocyemata</taxon>
        <taxon>Brachyura</taxon>
        <taxon>Eubrachyura</taxon>
        <taxon>Portunoidea</taxon>
        <taxon>Portunidae</taxon>
        <taxon>Portuninae</taxon>
        <taxon>Scylla</taxon>
    </lineage>
</organism>
<dbReference type="GO" id="GO:0006886">
    <property type="term" value="P:intracellular protein transport"/>
    <property type="evidence" value="ECO:0007669"/>
    <property type="project" value="InterPro"/>
</dbReference>
<dbReference type="GO" id="GO:0008021">
    <property type="term" value="C:synaptic vesicle"/>
    <property type="evidence" value="ECO:0007669"/>
    <property type="project" value="TreeGrafter"/>
</dbReference>
<sequence length="142" mass="15744">MADTESTCTSVDDRTEDLVSPTRDALVDGIVGLLKPCLDQLDDRVRATRVSQSELHQQLEGLAAELAKIHEQSKCPLQLDSYIKKLQNAKRRVVVVNNILQNTQDRLNKLHAQVNKENARRRALLETPSPATTPSTSLHAAP</sequence>
<accession>A0A0P4VUG8</accession>
<name>A0A0P4VUG8_SCYOL</name>
<keyword evidence="2 4" id="KW-0175">Coiled coil</keyword>
<evidence type="ECO:0000313" key="5">
    <source>
        <dbReference type="EMBL" id="JAI57116.1"/>
    </source>
</evidence>
<dbReference type="EMBL" id="GDRN01109172">
    <property type="protein sequence ID" value="JAI57116.1"/>
    <property type="molecule type" value="Transcribed_RNA"/>
</dbReference>
<dbReference type="GO" id="GO:0032418">
    <property type="term" value="P:lysosome localization"/>
    <property type="evidence" value="ECO:0007669"/>
    <property type="project" value="TreeGrafter"/>
</dbReference>
<dbReference type="GO" id="GO:0008333">
    <property type="term" value="P:endosome to lysosome transport"/>
    <property type="evidence" value="ECO:0007669"/>
    <property type="project" value="TreeGrafter"/>
</dbReference>
<evidence type="ECO:0000256" key="4">
    <source>
        <dbReference type="SAM" id="Coils"/>
    </source>
</evidence>
<feature type="coiled-coil region" evidence="4">
    <location>
        <begin position="86"/>
        <end position="127"/>
    </location>
</feature>
<dbReference type="GO" id="GO:2000300">
    <property type="term" value="P:regulation of synaptic vesicle exocytosis"/>
    <property type="evidence" value="ECO:0007669"/>
    <property type="project" value="TreeGrafter"/>
</dbReference>
<dbReference type="Pfam" id="PF14712">
    <property type="entry name" value="Snapin_Pallidin"/>
    <property type="match status" value="1"/>
</dbReference>
<proteinExistence type="inferred from homology"/>
<dbReference type="PANTHER" id="PTHR31305:SF2">
    <property type="entry name" value="SNARE-ASSOCIATED PROTEIN SNAPIN"/>
    <property type="match status" value="1"/>
</dbReference>
<dbReference type="GO" id="GO:0007040">
    <property type="term" value="P:lysosome organization"/>
    <property type="evidence" value="ECO:0007669"/>
    <property type="project" value="TreeGrafter"/>
</dbReference>
<dbReference type="GO" id="GO:0031083">
    <property type="term" value="C:BLOC-1 complex"/>
    <property type="evidence" value="ECO:0007669"/>
    <property type="project" value="InterPro"/>
</dbReference>
<protein>
    <recommendedName>
        <fullName evidence="3">Biogenesis of lysosome-related organelles complex 1 subunit 7</fullName>
    </recommendedName>
</protein>
<dbReference type="GO" id="GO:0000149">
    <property type="term" value="F:SNARE binding"/>
    <property type="evidence" value="ECO:0007669"/>
    <property type="project" value="TreeGrafter"/>
</dbReference>
<reference evidence="5" key="1">
    <citation type="submission" date="2015-09" db="EMBL/GenBank/DDBJ databases">
        <title>Scylla olivacea transcriptome.</title>
        <authorList>
            <person name="Ikhwanuddin M."/>
        </authorList>
    </citation>
    <scope>NUCLEOTIDE SEQUENCE</scope>
</reference>
<dbReference type="PANTHER" id="PTHR31305">
    <property type="entry name" value="SNARE-ASSOCIATED PROTEIN SNAPIN"/>
    <property type="match status" value="1"/>
</dbReference>
<dbReference type="InterPro" id="IPR017246">
    <property type="entry name" value="Snapin"/>
</dbReference>
<dbReference type="AlphaFoldDB" id="A0A0P4VUG8"/>
<evidence type="ECO:0000256" key="1">
    <source>
        <dbReference type="ARBA" id="ARBA00006111"/>
    </source>
</evidence>
<evidence type="ECO:0000256" key="2">
    <source>
        <dbReference type="ARBA" id="ARBA00023054"/>
    </source>
</evidence>
<dbReference type="GO" id="GO:0099078">
    <property type="term" value="C:BORC complex"/>
    <property type="evidence" value="ECO:0007669"/>
    <property type="project" value="TreeGrafter"/>
</dbReference>
<comment type="similarity">
    <text evidence="1">Belongs to the SNAPIN family.</text>
</comment>
<dbReference type="InterPro" id="IPR028119">
    <property type="entry name" value="Snapin/Pallidin/Snn1"/>
</dbReference>
<evidence type="ECO:0000256" key="3">
    <source>
        <dbReference type="ARBA" id="ARBA00033330"/>
    </source>
</evidence>
<dbReference type="GO" id="GO:0016079">
    <property type="term" value="P:synaptic vesicle exocytosis"/>
    <property type="evidence" value="ECO:0007669"/>
    <property type="project" value="TreeGrafter"/>
</dbReference>